<dbReference type="Proteomes" id="UP001501710">
    <property type="component" value="Unassembled WGS sequence"/>
</dbReference>
<gene>
    <name evidence="3" type="ORF">GCM10022254_15660</name>
</gene>
<comment type="caution">
    <text evidence="3">The sequence shown here is derived from an EMBL/GenBank/DDBJ whole genome shotgun (WGS) entry which is preliminary data.</text>
</comment>
<feature type="compositionally biased region" description="Low complexity" evidence="1">
    <location>
        <begin position="364"/>
        <end position="385"/>
    </location>
</feature>
<dbReference type="EMBL" id="BAABAS010000004">
    <property type="protein sequence ID" value="GAA4227592.1"/>
    <property type="molecule type" value="Genomic_DNA"/>
</dbReference>
<feature type="transmembrane region" description="Helical" evidence="2">
    <location>
        <begin position="248"/>
        <end position="265"/>
    </location>
</feature>
<feature type="transmembrane region" description="Helical" evidence="2">
    <location>
        <begin position="33"/>
        <end position="53"/>
    </location>
</feature>
<evidence type="ECO:0000256" key="2">
    <source>
        <dbReference type="SAM" id="Phobius"/>
    </source>
</evidence>
<keyword evidence="4" id="KW-1185">Reference proteome</keyword>
<keyword evidence="2" id="KW-1133">Transmembrane helix</keyword>
<feature type="region of interest" description="Disordered" evidence="1">
    <location>
        <begin position="350"/>
        <end position="421"/>
    </location>
</feature>
<evidence type="ECO:0000313" key="3">
    <source>
        <dbReference type="EMBL" id="GAA4227592.1"/>
    </source>
</evidence>
<keyword evidence="2" id="KW-0812">Transmembrane</keyword>
<proteinExistence type="predicted"/>
<feature type="transmembrane region" description="Helical" evidence="2">
    <location>
        <begin position="93"/>
        <end position="112"/>
    </location>
</feature>
<evidence type="ECO:0000313" key="4">
    <source>
        <dbReference type="Proteomes" id="UP001501710"/>
    </source>
</evidence>
<feature type="transmembrane region" description="Helical" evidence="2">
    <location>
        <begin position="323"/>
        <end position="341"/>
    </location>
</feature>
<feature type="transmembrane region" description="Helical" evidence="2">
    <location>
        <begin position="298"/>
        <end position="317"/>
    </location>
</feature>
<sequence length="444" mass="46315">MTVRFGLMLVMVALGTAFGAISGRVTDILDSPIYVPFVTLLLAVGLYGSTRSIDLRLLRSDLRTVVLAVTVGVLLKAAITTGVMMLLFRDPAYLVLGVAVAQIDPLSVAALGESSRLSRRGRGLLLAWASFDDPVTTLLTIYAAALALPLQPDGTSTRHDLGGGTMFTVDLAGNLALAAAAILIYWLARRFAPRLELPAAFAVLAAVFAVGVWQTWVLAVALVGLWVRPALRSRPEAVGRVMNGAVDMAFLFAALMLGAVLTLGASPLPGLVLGVAAFAAHALVSLPLTRSQTGEDKLLLAVAQQNGITAIILALLLEPLFEGTVAVVAPAILVINLLYLASNRLHDRRRPPSALAPDADDSVPTTEAPTTEAPTTKAPTTGAPPADVPNADVSEGARPLEDETSSRSGPSEGVADPVAEIGQQRVRVCLTKFRGPIPGGGRIT</sequence>
<feature type="transmembrane region" description="Helical" evidence="2">
    <location>
        <begin position="200"/>
        <end position="227"/>
    </location>
</feature>
<reference evidence="4" key="1">
    <citation type="journal article" date="2019" name="Int. J. Syst. Evol. Microbiol.">
        <title>The Global Catalogue of Microorganisms (GCM) 10K type strain sequencing project: providing services to taxonomists for standard genome sequencing and annotation.</title>
        <authorList>
            <consortium name="The Broad Institute Genomics Platform"/>
            <consortium name="The Broad Institute Genome Sequencing Center for Infectious Disease"/>
            <person name="Wu L."/>
            <person name="Ma J."/>
        </authorList>
    </citation>
    <scope>NUCLEOTIDE SEQUENCE [LARGE SCALE GENOMIC DNA]</scope>
    <source>
        <strain evidence="4">JCM 17440</strain>
    </source>
</reference>
<feature type="transmembrane region" description="Helical" evidence="2">
    <location>
        <begin position="65"/>
        <end position="87"/>
    </location>
</feature>
<protein>
    <submittedName>
        <fullName evidence="3">Uncharacterized protein</fullName>
    </submittedName>
</protein>
<name>A0ABP8BVW8_9ACTN</name>
<organism evidence="3 4">
    <name type="scientific">Actinomadura meridiana</name>
    <dbReference type="NCBI Taxonomy" id="559626"/>
    <lineage>
        <taxon>Bacteria</taxon>
        <taxon>Bacillati</taxon>
        <taxon>Actinomycetota</taxon>
        <taxon>Actinomycetes</taxon>
        <taxon>Streptosporangiales</taxon>
        <taxon>Thermomonosporaceae</taxon>
        <taxon>Actinomadura</taxon>
    </lineage>
</organism>
<evidence type="ECO:0000256" key="1">
    <source>
        <dbReference type="SAM" id="MobiDB-lite"/>
    </source>
</evidence>
<accession>A0ABP8BVW8</accession>
<feature type="transmembrane region" description="Helical" evidence="2">
    <location>
        <begin position="167"/>
        <end position="188"/>
    </location>
</feature>
<keyword evidence="2" id="KW-0472">Membrane</keyword>